<name>A0A2C9LCM1_BIOGL</name>
<dbReference type="GO" id="GO:0005740">
    <property type="term" value="C:mitochondrial envelope"/>
    <property type="evidence" value="ECO:0007669"/>
    <property type="project" value="TreeGrafter"/>
</dbReference>
<dbReference type="Pfam" id="PF00254">
    <property type="entry name" value="FKBP_C"/>
    <property type="match status" value="1"/>
</dbReference>
<evidence type="ECO:0000256" key="1">
    <source>
        <dbReference type="ARBA" id="ARBA00022737"/>
    </source>
</evidence>
<feature type="region of interest" description="Disordered" evidence="5">
    <location>
        <begin position="61"/>
        <end position="180"/>
    </location>
</feature>
<dbReference type="EnsemblMetazoa" id="BGLB029623-RA">
    <property type="protein sequence ID" value="BGLB029623-PA"/>
    <property type="gene ID" value="BGLB029623"/>
</dbReference>
<evidence type="ECO:0000256" key="6">
    <source>
        <dbReference type="SAM" id="Phobius"/>
    </source>
</evidence>
<dbReference type="VEuPathDB" id="VectorBase:BGLAX_049339"/>
<dbReference type="GO" id="GO:0044183">
    <property type="term" value="F:protein folding chaperone"/>
    <property type="evidence" value="ECO:0007669"/>
    <property type="project" value="TreeGrafter"/>
</dbReference>
<comment type="catalytic activity">
    <reaction evidence="3">
        <text>[protein]-peptidylproline (omega=180) = [protein]-peptidylproline (omega=0)</text>
        <dbReference type="Rhea" id="RHEA:16237"/>
        <dbReference type="Rhea" id="RHEA-COMP:10747"/>
        <dbReference type="Rhea" id="RHEA-COMP:10748"/>
        <dbReference type="ChEBI" id="CHEBI:83833"/>
        <dbReference type="ChEBI" id="CHEBI:83834"/>
        <dbReference type="EC" id="5.2.1.8"/>
    </reaction>
</comment>
<dbReference type="GO" id="GO:0043066">
    <property type="term" value="P:negative regulation of apoptotic process"/>
    <property type="evidence" value="ECO:0007669"/>
    <property type="project" value="TreeGrafter"/>
</dbReference>
<keyword evidence="6" id="KW-0812">Transmembrane</keyword>
<keyword evidence="6" id="KW-0472">Membrane</keyword>
<keyword evidence="2 4" id="KW-0802">TPR repeat</keyword>
<feature type="compositionally biased region" description="Low complexity" evidence="5">
    <location>
        <begin position="121"/>
        <end position="134"/>
    </location>
</feature>
<dbReference type="STRING" id="6526.A0A2C9LCM1"/>
<feature type="transmembrane region" description="Helical" evidence="6">
    <location>
        <begin position="478"/>
        <end position="500"/>
    </location>
</feature>
<feature type="compositionally biased region" description="Polar residues" evidence="5">
    <location>
        <begin position="152"/>
        <end position="172"/>
    </location>
</feature>
<dbReference type="SUPFAM" id="SSF48452">
    <property type="entry name" value="TPR-like"/>
    <property type="match status" value="1"/>
</dbReference>
<evidence type="ECO:0000259" key="7">
    <source>
        <dbReference type="PROSITE" id="PS50059"/>
    </source>
</evidence>
<dbReference type="AlphaFoldDB" id="A0A2C9LCM1"/>
<keyword evidence="1" id="KW-0677">Repeat</keyword>
<dbReference type="PROSITE" id="PS50059">
    <property type="entry name" value="FKBP_PPIASE"/>
    <property type="match status" value="1"/>
</dbReference>
<keyword evidence="3" id="KW-0697">Rotamase</keyword>
<dbReference type="InterPro" id="IPR050754">
    <property type="entry name" value="FKBP4/5/8-like"/>
</dbReference>
<feature type="repeat" description="TPR" evidence="4">
    <location>
        <begin position="395"/>
        <end position="428"/>
    </location>
</feature>
<dbReference type="EC" id="5.2.1.8" evidence="3"/>
<dbReference type="InterPro" id="IPR011990">
    <property type="entry name" value="TPR-like_helical_dom_sf"/>
</dbReference>
<protein>
    <recommendedName>
        <fullName evidence="3">peptidylprolyl isomerase</fullName>
        <ecNumber evidence="3">5.2.1.8</ecNumber>
    </recommendedName>
</protein>
<feature type="domain" description="PPIase FKBP-type" evidence="7">
    <location>
        <begin position="209"/>
        <end position="292"/>
    </location>
</feature>
<dbReference type="GO" id="GO:0012505">
    <property type="term" value="C:endomembrane system"/>
    <property type="evidence" value="ECO:0007669"/>
    <property type="project" value="TreeGrafter"/>
</dbReference>
<feature type="compositionally biased region" description="Basic and acidic residues" evidence="5">
    <location>
        <begin position="111"/>
        <end position="120"/>
    </location>
</feature>
<dbReference type="InterPro" id="IPR001179">
    <property type="entry name" value="PPIase_FKBP_dom"/>
</dbReference>
<dbReference type="Proteomes" id="UP000076420">
    <property type="component" value="Unassembled WGS sequence"/>
</dbReference>
<feature type="compositionally biased region" description="Basic and acidic residues" evidence="5">
    <location>
        <begin position="61"/>
        <end position="70"/>
    </location>
</feature>
<gene>
    <name evidence="8" type="primary">106071397</name>
</gene>
<evidence type="ECO:0000256" key="4">
    <source>
        <dbReference type="PROSITE-ProRule" id="PRU00339"/>
    </source>
</evidence>
<keyword evidence="6" id="KW-1133">Transmembrane helix</keyword>
<dbReference type="PROSITE" id="PS50005">
    <property type="entry name" value="TPR"/>
    <property type="match status" value="1"/>
</dbReference>
<reference evidence="8" key="1">
    <citation type="submission" date="2020-05" db="UniProtKB">
        <authorList>
            <consortium name="EnsemblMetazoa"/>
        </authorList>
    </citation>
    <scope>IDENTIFICATION</scope>
    <source>
        <strain evidence="8">BB02</strain>
    </source>
</reference>
<feature type="compositionally biased region" description="Basic and acidic residues" evidence="5">
    <location>
        <begin position="87"/>
        <end position="97"/>
    </location>
</feature>
<evidence type="ECO:0000313" key="9">
    <source>
        <dbReference type="Proteomes" id="UP000076420"/>
    </source>
</evidence>
<dbReference type="Gene3D" id="1.25.40.10">
    <property type="entry name" value="Tetratricopeptide repeat domain"/>
    <property type="match status" value="1"/>
</dbReference>
<dbReference type="OrthoDB" id="532682at2759"/>
<sequence length="503" mass="55608">METLTNVSLSETTQKAKETSVQEFNISKDIFETDIISDESNVLGEKQQIVESVHFSDIEDLSKEHLKDTPESPTVEDVNTVISSDTSPKELKNKTDEDSNEDSDSMPDLIWPEKKSKVPTDLRSTLSSSTSQDTGFGSEDVGDTSPDEIPSKTDSLTSGSQDAVDSKLTTQTEDSEAEDSSVMDILGNGLLIKKILTAGYGIDTRPTNGDIVTLKVEGRREDGKLVDNEEITFYLNDGDVILAFDLAAALMEQGEKCELRTDAKYAYGSLGREPDIPKDSKLIYILELLHVQHAPELSSLSFEERLKIGESKRERGNYLFGRSDYTGAINSYNKAVKVLVDPELNAGLDKTSHSILVESSVKCYNNMAACQLKIDAFDAVIRSCEKVLASETNNVKALYRIGKAYGAKGEIEQAITFMRRAIKLDPESKMLNQEMLNLTRRKLKETKTEKELYQKMLGVKPTQNQPSDKKKTRNSKTFIKWTVAAGVVAAALVSVGVAFFRTS</sequence>
<feature type="compositionally biased region" description="Polar residues" evidence="5">
    <location>
        <begin position="1"/>
        <end position="13"/>
    </location>
</feature>
<dbReference type="PROSITE" id="PS50293">
    <property type="entry name" value="TPR_REGION"/>
    <property type="match status" value="1"/>
</dbReference>
<dbReference type="VEuPathDB" id="VectorBase:BGLB029623"/>
<dbReference type="GO" id="GO:0005829">
    <property type="term" value="C:cytosol"/>
    <property type="evidence" value="ECO:0007669"/>
    <property type="project" value="TreeGrafter"/>
</dbReference>
<evidence type="ECO:0000256" key="5">
    <source>
        <dbReference type="SAM" id="MobiDB-lite"/>
    </source>
</evidence>
<proteinExistence type="predicted"/>
<feature type="region of interest" description="Disordered" evidence="5">
    <location>
        <begin position="1"/>
        <end position="20"/>
    </location>
</feature>
<evidence type="ECO:0000256" key="2">
    <source>
        <dbReference type="ARBA" id="ARBA00022803"/>
    </source>
</evidence>
<dbReference type="GO" id="GO:0016020">
    <property type="term" value="C:membrane"/>
    <property type="evidence" value="ECO:0007669"/>
    <property type="project" value="TreeGrafter"/>
</dbReference>
<dbReference type="PANTHER" id="PTHR46512:SF1">
    <property type="entry name" value="PEPTIDYLPROLYL ISOMERASE"/>
    <property type="match status" value="1"/>
</dbReference>
<dbReference type="Gene3D" id="3.10.50.40">
    <property type="match status" value="1"/>
</dbReference>
<dbReference type="InterPro" id="IPR019734">
    <property type="entry name" value="TPR_rpt"/>
</dbReference>
<keyword evidence="3" id="KW-0413">Isomerase</keyword>
<evidence type="ECO:0000313" key="8">
    <source>
        <dbReference type="EnsemblMetazoa" id="BGLB029623-PA"/>
    </source>
</evidence>
<dbReference type="InterPro" id="IPR046357">
    <property type="entry name" value="PPIase_dom_sf"/>
</dbReference>
<accession>A0A2C9LCM1</accession>
<dbReference type="SUPFAM" id="SSF54534">
    <property type="entry name" value="FKBP-like"/>
    <property type="match status" value="1"/>
</dbReference>
<dbReference type="SMART" id="SM00028">
    <property type="entry name" value="TPR"/>
    <property type="match status" value="3"/>
</dbReference>
<organism evidence="8 9">
    <name type="scientific">Biomphalaria glabrata</name>
    <name type="common">Bloodfluke planorb</name>
    <name type="synonym">Freshwater snail</name>
    <dbReference type="NCBI Taxonomy" id="6526"/>
    <lineage>
        <taxon>Eukaryota</taxon>
        <taxon>Metazoa</taxon>
        <taxon>Spiralia</taxon>
        <taxon>Lophotrochozoa</taxon>
        <taxon>Mollusca</taxon>
        <taxon>Gastropoda</taxon>
        <taxon>Heterobranchia</taxon>
        <taxon>Euthyneura</taxon>
        <taxon>Panpulmonata</taxon>
        <taxon>Hygrophila</taxon>
        <taxon>Lymnaeoidea</taxon>
        <taxon>Planorbidae</taxon>
        <taxon>Biomphalaria</taxon>
    </lineage>
</organism>
<dbReference type="GO" id="GO:0003755">
    <property type="term" value="F:peptidyl-prolyl cis-trans isomerase activity"/>
    <property type="evidence" value="ECO:0007669"/>
    <property type="project" value="UniProtKB-KW"/>
</dbReference>
<evidence type="ECO:0000256" key="3">
    <source>
        <dbReference type="PROSITE-ProRule" id="PRU00277"/>
    </source>
</evidence>
<dbReference type="Pfam" id="PF13181">
    <property type="entry name" value="TPR_8"/>
    <property type="match status" value="1"/>
</dbReference>
<dbReference type="PANTHER" id="PTHR46512">
    <property type="entry name" value="PEPTIDYLPROLYL ISOMERASE"/>
    <property type="match status" value="1"/>
</dbReference>
<dbReference type="KEGG" id="bgt:106071397"/>